<proteinExistence type="predicted"/>
<dbReference type="Proteomes" id="UP000559598">
    <property type="component" value="Unassembled WGS sequence"/>
</dbReference>
<organism evidence="1 2">
    <name type="scientific">Anoxybacteroides voinovskiense</name>
    <dbReference type="NCBI Taxonomy" id="230470"/>
    <lineage>
        <taxon>Bacteria</taxon>
        <taxon>Bacillati</taxon>
        <taxon>Bacillota</taxon>
        <taxon>Bacilli</taxon>
        <taxon>Bacillales</taxon>
        <taxon>Anoxybacillaceae</taxon>
        <taxon>Anoxybacteroides</taxon>
    </lineage>
</organism>
<reference evidence="1 2" key="1">
    <citation type="submission" date="2020-08" db="EMBL/GenBank/DDBJ databases">
        <title>Genomic Encyclopedia of Type Strains, Phase IV (KMG-IV): sequencing the most valuable type-strain genomes for metagenomic binning, comparative biology and taxonomic classification.</title>
        <authorList>
            <person name="Goeker M."/>
        </authorList>
    </citation>
    <scope>NUCLEOTIDE SEQUENCE [LARGE SCALE GENOMIC DNA]</scope>
    <source>
        <strain evidence="1 2">DSM 17075</strain>
    </source>
</reference>
<evidence type="ECO:0000313" key="2">
    <source>
        <dbReference type="Proteomes" id="UP000559598"/>
    </source>
</evidence>
<dbReference type="AlphaFoldDB" id="A0A840DND0"/>
<name>A0A840DND0_9BACL</name>
<dbReference type="EMBL" id="JACIDE010000017">
    <property type="protein sequence ID" value="MBB4074584.1"/>
    <property type="molecule type" value="Genomic_DNA"/>
</dbReference>
<evidence type="ECO:0000313" key="1">
    <source>
        <dbReference type="EMBL" id="MBB4074584.1"/>
    </source>
</evidence>
<dbReference type="RefSeq" id="WP_183185001.1">
    <property type="nucleotide sequence ID" value="NZ_BMNP01000016.1"/>
</dbReference>
<keyword evidence="2" id="KW-1185">Reference proteome</keyword>
<sequence>MENGQELPVDTVLNPELRLSTDFHFRQAFFDEAAYAGGSVAEHTAIEQANEYLAEKEIKQTFFSG</sequence>
<protein>
    <submittedName>
        <fullName evidence="1">Uncharacterized protein</fullName>
    </submittedName>
</protein>
<accession>A0A840DND0</accession>
<comment type="caution">
    <text evidence="1">The sequence shown here is derived from an EMBL/GenBank/DDBJ whole genome shotgun (WGS) entry which is preliminary data.</text>
</comment>
<gene>
    <name evidence="1" type="ORF">GGR02_002351</name>
</gene>